<keyword evidence="2" id="KW-0732">Signal</keyword>
<dbReference type="GO" id="GO:0043190">
    <property type="term" value="C:ATP-binding cassette (ABC) transporter complex"/>
    <property type="evidence" value="ECO:0007669"/>
    <property type="project" value="InterPro"/>
</dbReference>
<name>A0A120LHK9_ALCXX</name>
<dbReference type="PANTHER" id="PTHR30290:SF38">
    <property type="entry name" value="D,D-DIPEPTIDE-BINDING PERIPLASMIC PROTEIN DDPA-RELATED"/>
    <property type="match status" value="1"/>
</dbReference>
<dbReference type="PROSITE" id="PS51318">
    <property type="entry name" value="TAT"/>
    <property type="match status" value="1"/>
</dbReference>
<reference evidence="5" key="1">
    <citation type="submission" date="2015-12" db="EMBL/GenBank/DDBJ databases">
        <title>FDA dAtabase for Regulatory Grade micrObial Sequences (FDA-ARGOS): Supporting development and validation of Infectious Disease Dx tests.</title>
        <authorList>
            <person name="Case J."/>
            <person name="Tallon L."/>
            <person name="Sadzewicz L."/>
            <person name="Sengamalay N."/>
            <person name="Ott S."/>
            <person name="Godinez A."/>
            <person name="Nagaraj S."/>
            <person name="Nadendla S."/>
            <person name="Sichtig H."/>
        </authorList>
    </citation>
    <scope>NUCLEOTIDE SEQUENCE [LARGE SCALE GENOMIC DNA]</scope>
    <source>
        <strain evidence="5">FDAARGOS_147</strain>
    </source>
</reference>
<dbReference type="GO" id="GO:0030288">
    <property type="term" value="C:outer membrane-bounded periplasmic space"/>
    <property type="evidence" value="ECO:0007669"/>
    <property type="project" value="UniProtKB-ARBA"/>
</dbReference>
<dbReference type="Proteomes" id="UP000060602">
    <property type="component" value="Chromosome"/>
</dbReference>
<gene>
    <name evidence="4" type="ORF">AL504_17240</name>
</gene>
<feature type="domain" description="Solute-binding protein family 5" evidence="3">
    <location>
        <begin position="106"/>
        <end position="465"/>
    </location>
</feature>
<evidence type="ECO:0000259" key="3">
    <source>
        <dbReference type="Pfam" id="PF00496"/>
    </source>
</evidence>
<comment type="similarity">
    <text evidence="1">Belongs to the bacterial solute-binding protein 5 family.</text>
</comment>
<dbReference type="Gene3D" id="3.10.105.10">
    <property type="entry name" value="Dipeptide-binding Protein, Domain 3"/>
    <property type="match status" value="1"/>
</dbReference>
<dbReference type="InterPro" id="IPR000914">
    <property type="entry name" value="SBP_5_dom"/>
</dbReference>
<evidence type="ECO:0000313" key="4">
    <source>
        <dbReference type="EMBL" id="AMG37596.1"/>
    </source>
</evidence>
<dbReference type="CDD" id="cd08517">
    <property type="entry name" value="PBP2_NikA_DppA_OppA_like_13"/>
    <property type="match status" value="1"/>
</dbReference>
<dbReference type="SUPFAM" id="SSF53850">
    <property type="entry name" value="Periplasmic binding protein-like II"/>
    <property type="match status" value="1"/>
</dbReference>
<dbReference type="GO" id="GO:0015833">
    <property type="term" value="P:peptide transport"/>
    <property type="evidence" value="ECO:0007669"/>
    <property type="project" value="TreeGrafter"/>
</dbReference>
<dbReference type="Gene3D" id="3.40.190.10">
    <property type="entry name" value="Periplasmic binding protein-like II"/>
    <property type="match status" value="1"/>
</dbReference>
<evidence type="ECO:0000256" key="1">
    <source>
        <dbReference type="ARBA" id="ARBA00005695"/>
    </source>
</evidence>
<dbReference type="PIRSF" id="PIRSF002741">
    <property type="entry name" value="MppA"/>
    <property type="match status" value="1"/>
</dbReference>
<dbReference type="InterPro" id="IPR039424">
    <property type="entry name" value="SBP_5"/>
</dbReference>
<sequence length="562" mass="63021">MTQPLPPAPATDAPQDDVNPLRRWLMSAGALMGAGALFPNVIFAPAYADTQSLPNTVQGAAKGGVLNAVVHPEPPTLAFYLNSSTPTGAVASKIFDGLVEYGPDLKPRPQLAESWSVADDGKTITFKLRQGVQWHDGKPFTAADVKWSAEEVWLKHAPSARRVFQYLQRVETPDDHTVVLHLSQPTPVALNAIDSLGAPILPRHLFEGTDIQNNPYNNKPVGTGPFVFKEWNRGNYIVLERNERYWQPERPFLDRIVWKIVPDVSGRATALETGAVSYGERNPVAFTDATRLSRLPKLAVDTAGYNGFAAWLWLEANLRDPILSNLKVRQAIAHAVNKQALVKTVWNGYAEPFVSPVPSLVKPYHNPNVQQYAYDPALAEKLLDEAGYPRGAGGWRFALTHDYIPFGDDYRRTGEFVRQALRKIGIDVTLRGLDLATWTRNVFTDYNFQLISSWGTVLIDPQLGVETRYWSKAEARGTPWYNVSGYNNPEMDRVIEAAQVETDPNKRIEQYNELQRLAQRDLPLIGLFEFRWFGVWDKQLRNVTDASSHSRNNFAHVWLGKA</sequence>
<organism evidence="4 5">
    <name type="scientific">Alcaligenes xylosoxydans xylosoxydans</name>
    <name type="common">Achromobacter xylosoxidans</name>
    <dbReference type="NCBI Taxonomy" id="85698"/>
    <lineage>
        <taxon>Bacteria</taxon>
        <taxon>Pseudomonadati</taxon>
        <taxon>Pseudomonadota</taxon>
        <taxon>Betaproteobacteria</taxon>
        <taxon>Burkholderiales</taxon>
        <taxon>Alcaligenaceae</taxon>
        <taxon>Achromobacter</taxon>
    </lineage>
</organism>
<dbReference type="AlphaFoldDB" id="A0A120LHK9"/>
<proteinExistence type="inferred from homology"/>
<accession>A0A120LHK9</accession>
<protein>
    <submittedName>
        <fullName evidence="4">ABC transporter substrate-binding protein</fullName>
    </submittedName>
</protein>
<dbReference type="RefSeq" id="WP_061072670.1">
    <property type="nucleotide sequence ID" value="NZ_CP014060.2"/>
</dbReference>
<evidence type="ECO:0000313" key="5">
    <source>
        <dbReference type="Proteomes" id="UP000060602"/>
    </source>
</evidence>
<dbReference type="InterPro" id="IPR006311">
    <property type="entry name" value="TAT_signal"/>
</dbReference>
<dbReference type="InterPro" id="IPR030678">
    <property type="entry name" value="Peptide/Ni-bd"/>
</dbReference>
<dbReference type="PANTHER" id="PTHR30290">
    <property type="entry name" value="PERIPLASMIC BINDING COMPONENT OF ABC TRANSPORTER"/>
    <property type="match status" value="1"/>
</dbReference>
<dbReference type="GO" id="GO:1904680">
    <property type="term" value="F:peptide transmembrane transporter activity"/>
    <property type="evidence" value="ECO:0007669"/>
    <property type="project" value="TreeGrafter"/>
</dbReference>
<evidence type="ECO:0000256" key="2">
    <source>
        <dbReference type="ARBA" id="ARBA00022729"/>
    </source>
</evidence>
<dbReference type="EMBL" id="CP014060">
    <property type="protein sequence ID" value="AMG37596.1"/>
    <property type="molecule type" value="Genomic_DNA"/>
</dbReference>
<dbReference type="Pfam" id="PF00496">
    <property type="entry name" value="SBP_bac_5"/>
    <property type="match status" value="1"/>
</dbReference>